<gene>
    <name evidence="2" type="ORF">CHL78_000495</name>
</gene>
<dbReference type="Pfam" id="PF00753">
    <property type="entry name" value="Lactamase_B"/>
    <property type="match status" value="1"/>
</dbReference>
<reference evidence="2 3" key="1">
    <citation type="journal article" date="2017" name="Genome Announc.">
        <title>Draft Genome Sequence of Romboutsia weinsteinii sp. nov. Strain CCRI-19649(T) Isolated from Surface Water.</title>
        <authorList>
            <person name="Maheux A.F."/>
            <person name="Boudreau D.K."/>
            <person name="Berube E."/>
            <person name="Boissinot M."/>
            <person name="Cantin P."/>
            <person name="Raymond F."/>
            <person name="Corbeil J."/>
            <person name="Omar R.F."/>
            <person name="Bergeron M.G."/>
        </authorList>
    </citation>
    <scope>NUCLEOTIDE SEQUENCE [LARGE SCALE GENOMIC DNA]</scope>
    <source>
        <strain evidence="2 3">CCRI-19649</strain>
    </source>
</reference>
<dbReference type="CDD" id="cd07731">
    <property type="entry name" value="ComA-like_MBL-fold"/>
    <property type="match status" value="1"/>
</dbReference>
<dbReference type="InterPro" id="IPR035681">
    <property type="entry name" value="ComA-like_MBL"/>
</dbReference>
<name>A0A371JA87_9FIRM</name>
<dbReference type="PROSITE" id="PS51257">
    <property type="entry name" value="PROKAR_LIPOPROTEIN"/>
    <property type="match status" value="1"/>
</dbReference>
<evidence type="ECO:0000313" key="2">
    <source>
        <dbReference type="EMBL" id="RDY29682.1"/>
    </source>
</evidence>
<keyword evidence="3" id="KW-1185">Reference proteome</keyword>
<dbReference type="AlphaFoldDB" id="A0A371JA87"/>
<dbReference type="PANTHER" id="PTHR30619">
    <property type="entry name" value="DNA INTERNALIZATION/COMPETENCE PROTEIN COMEC/REC2"/>
    <property type="match status" value="1"/>
</dbReference>
<dbReference type="Proteomes" id="UP000215694">
    <property type="component" value="Unassembled WGS sequence"/>
</dbReference>
<dbReference type="InterPro" id="IPR052159">
    <property type="entry name" value="Competence_DNA_uptake"/>
</dbReference>
<feature type="domain" description="Metallo-beta-lactamase" evidence="1">
    <location>
        <begin position="34"/>
        <end position="228"/>
    </location>
</feature>
<sequence>MKNKLVILILIIIPLFSGCDKKQLLAIHIIDVGQGDSILIQTPNKKNILVDGGTEDSEHIIKSYLKKQKIKSFDMVISTHPDSDHIGSLDYIVDNYDIKKFYMPEQSTDTTSYSNLITSCNNKNLNIEYLYKDDSIKIEDDISLYVLNPSYIQTDNNLNSIVFNLIYNDKTFLFTGDSEIPNEKDIICAYNLNDVDFLKVGHHGSSSSTSVEFLESISPDLAAISCGYKNQYGHPHKKTLDNLRNEDILIYRTDSLGDIVFYSDGSRIFTKKKYKIDNTG</sequence>
<dbReference type="RefSeq" id="WP_094368750.1">
    <property type="nucleotide sequence ID" value="NZ_NOJY02000001.1"/>
</dbReference>
<organism evidence="2 3">
    <name type="scientific">Romboutsia weinsteinii</name>
    <dbReference type="NCBI Taxonomy" id="2020949"/>
    <lineage>
        <taxon>Bacteria</taxon>
        <taxon>Bacillati</taxon>
        <taxon>Bacillota</taxon>
        <taxon>Clostridia</taxon>
        <taxon>Peptostreptococcales</taxon>
        <taxon>Peptostreptococcaceae</taxon>
        <taxon>Romboutsia</taxon>
    </lineage>
</organism>
<dbReference type="InterPro" id="IPR001279">
    <property type="entry name" value="Metallo-B-lactamas"/>
</dbReference>
<protein>
    <submittedName>
        <fullName evidence="2">MBL fold metallo-hydrolase</fullName>
    </submittedName>
</protein>
<accession>A0A371JA87</accession>
<proteinExistence type="predicted"/>
<keyword evidence="2" id="KW-0378">Hydrolase</keyword>
<dbReference type="OrthoDB" id="9761531at2"/>
<dbReference type="GO" id="GO:0016787">
    <property type="term" value="F:hydrolase activity"/>
    <property type="evidence" value="ECO:0007669"/>
    <property type="project" value="UniProtKB-KW"/>
</dbReference>
<comment type="caution">
    <text evidence="2">The sequence shown here is derived from an EMBL/GenBank/DDBJ whole genome shotgun (WGS) entry which is preliminary data.</text>
</comment>
<dbReference type="SMART" id="SM00849">
    <property type="entry name" value="Lactamase_B"/>
    <property type="match status" value="1"/>
</dbReference>
<dbReference type="SUPFAM" id="SSF56281">
    <property type="entry name" value="Metallo-hydrolase/oxidoreductase"/>
    <property type="match status" value="1"/>
</dbReference>
<evidence type="ECO:0000259" key="1">
    <source>
        <dbReference type="SMART" id="SM00849"/>
    </source>
</evidence>
<dbReference type="PANTHER" id="PTHR30619:SF1">
    <property type="entry name" value="RECOMBINATION PROTEIN 2"/>
    <property type="match status" value="1"/>
</dbReference>
<dbReference type="InterPro" id="IPR036866">
    <property type="entry name" value="RibonucZ/Hydroxyglut_hydro"/>
</dbReference>
<dbReference type="EMBL" id="NOJY02000001">
    <property type="protein sequence ID" value="RDY29682.1"/>
    <property type="molecule type" value="Genomic_DNA"/>
</dbReference>
<evidence type="ECO:0000313" key="3">
    <source>
        <dbReference type="Proteomes" id="UP000215694"/>
    </source>
</evidence>
<dbReference type="Gene3D" id="3.60.15.10">
    <property type="entry name" value="Ribonuclease Z/Hydroxyacylglutathione hydrolase-like"/>
    <property type="match status" value="1"/>
</dbReference>